<evidence type="ECO:0000313" key="1">
    <source>
        <dbReference type="EMBL" id="CEG35988.1"/>
    </source>
</evidence>
<dbReference type="Proteomes" id="UP000054928">
    <property type="component" value="Unassembled WGS sequence"/>
</dbReference>
<sequence>MTNFRTIPPSMKDGLPPVPFASTLRRFLTVSTGRYWISFLNTGDLVKIFVIGFPHFLRGP</sequence>
<accession>A0A0P1A749</accession>
<dbReference type="RefSeq" id="XP_024572357.1">
    <property type="nucleotide sequence ID" value="XM_024730292.1"/>
</dbReference>
<protein>
    <submittedName>
        <fullName evidence="1">Uncharacterized protein</fullName>
    </submittedName>
</protein>
<dbReference type="GeneID" id="36395365"/>
<reference evidence="2" key="1">
    <citation type="submission" date="2014-09" db="EMBL/GenBank/DDBJ databases">
        <authorList>
            <person name="Sharma Rahul"/>
            <person name="Thines Marco"/>
        </authorList>
    </citation>
    <scope>NUCLEOTIDE SEQUENCE [LARGE SCALE GENOMIC DNA]</scope>
</reference>
<name>A0A0P1A749_PLAHL</name>
<proteinExistence type="predicted"/>
<dbReference type="EMBL" id="CCYD01000109">
    <property type="protein sequence ID" value="CEG35988.1"/>
    <property type="molecule type" value="Genomic_DNA"/>
</dbReference>
<organism evidence="1 2">
    <name type="scientific">Plasmopara halstedii</name>
    <name type="common">Downy mildew of sunflower</name>
    <dbReference type="NCBI Taxonomy" id="4781"/>
    <lineage>
        <taxon>Eukaryota</taxon>
        <taxon>Sar</taxon>
        <taxon>Stramenopiles</taxon>
        <taxon>Oomycota</taxon>
        <taxon>Peronosporomycetes</taxon>
        <taxon>Peronosporales</taxon>
        <taxon>Peronosporaceae</taxon>
        <taxon>Plasmopara</taxon>
    </lineage>
</organism>
<keyword evidence="2" id="KW-1185">Reference proteome</keyword>
<evidence type="ECO:0000313" key="2">
    <source>
        <dbReference type="Proteomes" id="UP000054928"/>
    </source>
</evidence>
<dbReference type="AlphaFoldDB" id="A0A0P1A749"/>